<dbReference type="Proteomes" id="UP000308092">
    <property type="component" value="Unassembled WGS sequence"/>
</dbReference>
<dbReference type="EMBL" id="SOSA01000928">
    <property type="protein sequence ID" value="THC88144.1"/>
    <property type="molecule type" value="Genomic_DNA"/>
</dbReference>
<dbReference type="VEuPathDB" id="FungiDB:EYZ11_012413"/>
<protein>
    <submittedName>
        <fullName evidence="2">Uncharacterized protein</fullName>
    </submittedName>
</protein>
<organism evidence="2 3">
    <name type="scientific">Aspergillus tanneri</name>
    <dbReference type="NCBI Taxonomy" id="1220188"/>
    <lineage>
        <taxon>Eukaryota</taxon>
        <taxon>Fungi</taxon>
        <taxon>Dikarya</taxon>
        <taxon>Ascomycota</taxon>
        <taxon>Pezizomycotina</taxon>
        <taxon>Eurotiomycetes</taxon>
        <taxon>Eurotiomycetidae</taxon>
        <taxon>Eurotiales</taxon>
        <taxon>Aspergillaceae</taxon>
        <taxon>Aspergillus</taxon>
        <taxon>Aspergillus subgen. Circumdati</taxon>
    </lineage>
</organism>
<dbReference type="AlphaFoldDB" id="A0A4V6RQM6"/>
<feature type="region of interest" description="Disordered" evidence="1">
    <location>
        <begin position="1"/>
        <end position="40"/>
    </location>
</feature>
<gene>
    <name evidence="2" type="ORF">EYZ11_012413</name>
</gene>
<evidence type="ECO:0000313" key="2">
    <source>
        <dbReference type="EMBL" id="THC88144.1"/>
    </source>
</evidence>
<name>A0A4V6RQM6_9EURO</name>
<proteinExistence type="predicted"/>
<accession>A0A4V6RQM6</accession>
<comment type="caution">
    <text evidence="2">The sequence shown here is derived from an EMBL/GenBank/DDBJ whole genome shotgun (WGS) entry which is preliminary data.</text>
</comment>
<evidence type="ECO:0000256" key="1">
    <source>
        <dbReference type="SAM" id="MobiDB-lite"/>
    </source>
</evidence>
<keyword evidence="3" id="KW-1185">Reference proteome</keyword>
<evidence type="ECO:0000313" key="3">
    <source>
        <dbReference type="Proteomes" id="UP000308092"/>
    </source>
</evidence>
<sequence length="40" mass="4485">MTKRGRNRQVPMLGDMLQHGVPDRSNEGASSNTIFERGLK</sequence>
<reference evidence="2 3" key="1">
    <citation type="submission" date="2019-03" db="EMBL/GenBank/DDBJ databases">
        <title>The genome sequence of a newly discovered highly antifungal drug resistant Aspergillus species, Aspergillus tanneri NIH 1004.</title>
        <authorList>
            <person name="Mounaud S."/>
            <person name="Singh I."/>
            <person name="Joardar V."/>
            <person name="Pakala S."/>
            <person name="Pakala S."/>
            <person name="Venepally P."/>
            <person name="Hoover J."/>
            <person name="Nierman W."/>
            <person name="Chung J."/>
            <person name="Losada L."/>
        </authorList>
    </citation>
    <scope>NUCLEOTIDE SEQUENCE [LARGE SCALE GENOMIC DNA]</scope>
    <source>
        <strain evidence="2 3">NIH1004</strain>
    </source>
</reference>